<reference evidence="2 3" key="1">
    <citation type="submission" date="2017-10" db="EMBL/GenBank/DDBJ databases">
        <title>Comparative genomics in systemic dimorphic fungi from Ajellomycetaceae.</title>
        <authorList>
            <person name="Munoz J.F."/>
            <person name="Mcewen J.G."/>
            <person name="Clay O.K."/>
            <person name="Cuomo C.A."/>
        </authorList>
    </citation>
    <scope>NUCLEOTIDE SEQUENCE [LARGE SCALE GENOMIC DNA]</scope>
    <source>
        <strain evidence="2 3">UAMH7299</strain>
    </source>
</reference>
<dbReference type="OrthoDB" id="3904217at2759"/>
<name>A0A2B7YZV4_POLH7</name>
<organism evidence="2 3">
    <name type="scientific">Polytolypa hystricis (strain UAMH7299)</name>
    <dbReference type="NCBI Taxonomy" id="1447883"/>
    <lineage>
        <taxon>Eukaryota</taxon>
        <taxon>Fungi</taxon>
        <taxon>Dikarya</taxon>
        <taxon>Ascomycota</taxon>
        <taxon>Pezizomycotina</taxon>
        <taxon>Eurotiomycetes</taxon>
        <taxon>Eurotiomycetidae</taxon>
        <taxon>Onygenales</taxon>
        <taxon>Onygenales incertae sedis</taxon>
        <taxon>Polytolypa</taxon>
    </lineage>
</organism>
<comment type="caution">
    <text evidence="2">The sequence shown here is derived from an EMBL/GenBank/DDBJ whole genome shotgun (WGS) entry which is preliminary data.</text>
</comment>
<evidence type="ECO:0000313" key="2">
    <source>
        <dbReference type="EMBL" id="PGH26875.1"/>
    </source>
</evidence>
<protein>
    <recommendedName>
        <fullName evidence="1">Lipocalin-like domain-containing protein</fullName>
    </recommendedName>
</protein>
<dbReference type="Proteomes" id="UP000224634">
    <property type="component" value="Unassembled WGS sequence"/>
</dbReference>
<keyword evidence="3" id="KW-1185">Reference proteome</keyword>
<evidence type="ECO:0000313" key="3">
    <source>
        <dbReference type="Proteomes" id="UP000224634"/>
    </source>
</evidence>
<dbReference type="Pfam" id="PF13924">
    <property type="entry name" value="Lipocalin_5"/>
    <property type="match status" value="1"/>
</dbReference>
<evidence type="ECO:0000259" key="1">
    <source>
        <dbReference type="Pfam" id="PF13924"/>
    </source>
</evidence>
<sequence>MGKDAQGIIMYTPDGYMSAQLMAPGAPPFAVADLNGGTQEELAEAMKRYLAYSGRFRVTELEGDGDGNRKVKLEHEMMVSSFPNWLGDVQERRVRVEGEYLTGCSDEPSLVKGEEQLPTLLWKRMASN</sequence>
<gene>
    <name evidence="2" type="ORF">AJ80_01457</name>
</gene>
<dbReference type="InterPro" id="IPR024311">
    <property type="entry name" value="Lipocalin-like"/>
</dbReference>
<feature type="domain" description="Lipocalin-like" evidence="1">
    <location>
        <begin position="1"/>
        <end position="124"/>
    </location>
</feature>
<dbReference type="AlphaFoldDB" id="A0A2B7YZV4"/>
<proteinExistence type="predicted"/>
<dbReference type="EMBL" id="PDNA01000012">
    <property type="protein sequence ID" value="PGH26875.1"/>
    <property type="molecule type" value="Genomic_DNA"/>
</dbReference>
<accession>A0A2B7YZV4</accession>